<dbReference type="GO" id="GO:0008113">
    <property type="term" value="F:peptide-methionine (S)-S-oxide reductase activity"/>
    <property type="evidence" value="ECO:0007669"/>
    <property type="project" value="UniProtKB-EC"/>
</dbReference>
<dbReference type="AlphaFoldDB" id="A0A1I6H1J5"/>
<evidence type="ECO:0000256" key="2">
    <source>
        <dbReference type="ARBA" id="ARBA00023002"/>
    </source>
</evidence>
<dbReference type="EMBL" id="FOYO01000001">
    <property type="protein sequence ID" value="SFR48356.1"/>
    <property type="molecule type" value="Genomic_DNA"/>
</dbReference>
<gene>
    <name evidence="6" type="ORF">SAMN04488002_2337</name>
</gene>
<evidence type="ECO:0000256" key="3">
    <source>
        <dbReference type="ARBA" id="ARBA00047806"/>
    </source>
</evidence>
<name>A0A1I6H1J5_9RHOB</name>
<evidence type="ECO:0000256" key="1">
    <source>
        <dbReference type="ARBA" id="ARBA00012502"/>
    </source>
</evidence>
<comment type="catalytic activity">
    <reaction evidence="4">
        <text>[thioredoxin]-disulfide + L-methionine + H2O = L-methionine (S)-S-oxide + [thioredoxin]-dithiol</text>
        <dbReference type="Rhea" id="RHEA:19993"/>
        <dbReference type="Rhea" id="RHEA-COMP:10698"/>
        <dbReference type="Rhea" id="RHEA-COMP:10700"/>
        <dbReference type="ChEBI" id="CHEBI:15377"/>
        <dbReference type="ChEBI" id="CHEBI:29950"/>
        <dbReference type="ChEBI" id="CHEBI:50058"/>
        <dbReference type="ChEBI" id="CHEBI:57844"/>
        <dbReference type="ChEBI" id="CHEBI:58772"/>
        <dbReference type="EC" id="1.8.4.11"/>
    </reaction>
</comment>
<dbReference type="OrthoDB" id="4174719at2"/>
<feature type="domain" description="Peptide methionine sulphoxide reductase MsrA" evidence="5">
    <location>
        <begin position="6"/>
        <end position="141"/>
    </location>
</feature>
<dbReference type="SUPFAM" id="SSF55068">
    <property type="entry name" value="Peptide methionine sulfoxide reductase"/>
    <property type="match status" value="1"/>
</dbReference>
<evidence type="ECO:0000259" key="5">
    <source>
        <dbReference type="Pfam" id="PF01625"/>
    </source>
</evidence>
<dbReference type="EC" id="1.8.4.11" evidence="1"/>
<accession>A0A1I6H1J5</accession>
<comment type="catalytic activity">
    <reaction evidence="3">
        <text>L-methionyl-[protein] + [thioredoxin]-disulfide + H2O = L-methionyl-(S)-S-oxide-[protein] + [thioredoxin]-dithiol</text>
        <dbReference type="Rhea" id="RHEA:14217"/>
        <dbReference type="Rhea" id="RHEA-COMP:10698"/>
        <dbReference type="Rhea" id="RHEA-COMP:10700"/>
        <dbReference type="Rhea" id="RHEA-COMP:12313"/>
        <dbReference type="Rhea" id="RHEA-COMP:12315"/>
        <dbReference type="ChEBI" id="CHEBI:15377"/>
        <dbReference type="ChEBI" id="CHEBI:16044"/>
        <dbReference type="ChEBI" id="CHEBI:29950"/>
        <dbReference type="ChEBI" id="CHEBI:44120"/>
        <dbReference type="ChEBI" id="CHEBI:50058"/>
        <dbReference type="EC" id="1.8.4.11"/>
    </reaction>
</comment>
<sequence>MNQIKIGFGGGCHWCTEAVFQSLRGVSKVEQGFIKSIAPHDGFSEAVVVKFDPDVIPLKVLIDVHLRTHASTSQHKMRGKYRSAVYTYSSDQADCVQRHIKEAQSDFDEPIVTMTLPFDGFKPSLERFQRYYETNPRKPFCTAYIDPKLSKIRRLFGQYSVQE</sequence>
<evidence type="ECO:0000313" key="6">
    <source>
        <dbReference type="EMBL" id="SFR48356.1"/>
    </source>
</evidence>
<organism evidence="6 7">
    <name type="scientific">Litoreibacter janthinus</name>
    <dbReference type="NCBI Taxonomy" id="670154"/>
    <lineage>
        <taxon>Bacteria</taxon>
        <taxon>Pseudomonadati</taxon>
        <taxon>Pseudomonadota</taxon>
        <taxon>Alphaproteobacteria</taxon>
        <taxon>Rhodobacterales</taxon>
        <taxon>Roseobacteraceae</taxon>
        <taxon>Litoreibacter</taxon>
    </lineage>
</organism>
<dbReference type="InterPro" id="IPR002569">
    <property type="entry name" value="Met_Sox_Rdtase_MsrA_dom"/>
</dbReference>
<dbReference type="PANTHER" id="PTHR43774:SF1">
    <property type="entry name" value="PEPTIDE METHIONINE SULFOXIDE REDUCTASE MSRA 2"/>
    <property type="match status" value="1"/>
</dbReference>
<reference evidence="7" key="1">
    <citation type="submission" date="2016-10" db="EMBL/GenBank/DDBJ databases">
        <authorList>
            <person name="Varghese N."/>
            <person name="Submissions S."/>
        </authorList>
    </citation>
    <scope>NUCLEOTIDE SEQUENCE [LARGE SCALE GENOMIC DNA]</scope>
    <source>
        <strain evidence="7">DSM 26921</strain>
    </source>
</reference>
<keyword evidence="2" id="KW-0560">Oxidoreductase</keyword>
<dbReference type="Pfam" id="PF01625">
    <property type="entry name" value="PMSR"/>
    <property type="match status" value="1"/>
</dbReference>
<dbReference type="Proteomes" id="UP000199658">
    <property type="component" value="Unassembled WGS sequence"/>
</dbReference>
<evidence type="ECO:0000256" key="4">
    <source>
        <dbReference type="ARBA" id="ARBA00048782"/>
    </source>
</evidence>
<dbReference type="Gene3D" id="3.30.1060.10">
    <property type="entry name" value="Peptide methionine sulphoxide reductase MsrA"/>
    <property type="match status" value="1"/>
</dbReference>
<dbReference type="InterPro" id="IPR036509">
    <property type="entry name" value="Met_Sox_Rdtase_MsrA_sf"/>
</dbReference>
<protein>
    <recommendedName>
        <fullName evidence="1">peptide-methionine (S)-S-oxide reductase</fullName>
        <ecNumber evidence="1">1.8.4.11</ecNumber>
    </recommendedName>
</protein>
<dbReference type="PANTHER" id="PTHR43774">
    <property type="entry name" value="PEPTIDE METHIONINE SULFOXIDE REDUCTASE"/>
    <property type="match status" value="1"/>
</dbReference>
<evidence type="ECO:0000313" key="7">
    <source>
        <dbReference type="Proteomes" id="UP000199658"/>
    </source>
</evidence>
<dbReference type="RefSeq" id="WP_090216911.1">
    <property type="nucleotide sequence ID" value="NZ_FOYO01000001.1"/>
</dbReference>
<proteinExistence type="predicted"/>
<keyword evidence="7" id="KW-1185">Reference proteome</keyword>
<dbReference type="STRING" id="670154.SAMN04488002_2337"/>